<sequence>MIKLGREYAWRAKNRRVVVPLAEVVSDDMKASADDGVTVVAYHTDDEFYTHEAKRMCASAERLGIRVKATTIPNQGGWEANTSFKSAYLLRERDLINGPMLYVDVDAVFHVSPLKYLADLDCDIAVYYDLGDGHLVSATLFFQDTDAVRHLLAEWNRQCIAHPEIWDQEVLQSVIAADQASAQPRYKVVHLPVGFCWIFDREDNLRAPKQQVYIEQLQAARMVHENLRTSGKLFSIRKSKVQRRMDRIREIEDILFRHSSDGSL</sequence>
<dbReference type="RefSeq" id="WP_037490935.1">
    <property type="nucleotide sequence ID" value="NZ_JFZV01000004.1"/>
</dbReference>
<dbReference type="InterPro" id="IPR005069">
    <property type="entry name" value="Nucl-diP-sugar_transferase"/>
</dbReference>
<reference evidence="2 3" key="1">
    <citation type="submission" date="2014-03" db="EMBL/GenBank/DDBJ databases">
        <title>The genomes of two eusocial bee gut symbionts.</title>
        <authorList>
            <person name="Kwong W.K."/>
            <person name="Engel P."/>
            <person name="Koch H."/>
            <person name="Moran N.A."/>
        </authorList>
    </citation>
    <scope>NUCLEOTIDE SEQUENCE [LARGE SCALE GENOMIC DNA]</scope>
    <source>
        <strain evidence="3">wkB29</strain>
    </source>
</reference>
<dbReference type="Pfam" id="PF03407">
    <property type="entry name" value="Nucleotid_trans"/>
    <property type="match status" value="1"/>
</dbReference>
<comment type="caution">
    <text evidence="2">The sequence shown here is derived from an EMBL/GenBank/DDBJ whole genome shotgun (WGS) entry which is preliminary data.</text>
</comment>
<dbReference type="Proteomes" id="UP000027170">
    <property type="component" value="Unassembled WGS sequence"/>
</dbReference>
<dbReference type="AlphaFoldDB" id="A0A836Z5U0"/>
<evidence type="ECO:0000259" key="1">
    <source>
        <dbReference type="Pfam" id="PF03407"/>
    </source>
</evidence>
<gene>
    <name evidence="2" type="ORF">SALWKB29_0946</name>
</gene>
<feature type="domain" description="Nucleotide-diphospho-sugar transferase" evidence="1">
    <location>
        <begin position="100"/>
        <end position="193"/>
    </location>
</feature>
<protein>
    <recommendedName>
        <fullName evidence="1">Nucleotide-diphospho-sugar transferase domain-containing protein</fullName>
    </recommendedName>
</protein>
<evidence type="ECO:0000313" key="3">
    <source>
        <dbReference type="Proteomes" id="UP000027170"/>
    </source>
</evidence>
<proteinExistence type="predicted"/>
<accession>A0A836Z5U0</accession>
<name>A0A836Z5U0_9NEIS</name>
<dbReference type="EMBL" id="JFZV01000004">
    <property type="protein sequence ID" value="KDN14874.1"/>
    <property type="molecule type" value="Genomic_DNA"/>
</dbReference>
<organism evidence="2 3">
    <name type="scientific">Snodgrassella communis</name>
    <dbReference type="NCBI Taxonomy" id="2946699"/>
    <lineage>
        <taxon>Bacteria</taxon>
        <taxon>Pseudomonadati</taxon>
        <taxon>Pseudomonadota</taxon>
        <taxon>Betaproteobacteria</taxon>
        <taxon>Neisseriales</taxon>
        <taxon>Neisseriaceae</taxon>
        <taxon>Snodgrassella</taxon>
    </lineage>
</organism>
<keyword evidence="3" id="KW-1185">Reference proteome</keyword>
<evidence type="ECO:0000313" key="2">
    <source>
        <dbReference type="EMBL" id="KDN14874.1"/>
    </source>
</evidence>